<reference evidence="2 3" key="1">
    <citation type="journal article" date="2016" name="Nat. Commun.">
        <title>Ectomycorrhizal ecology is imprinted in the genome of the dominant symbiotic fungus Cenococcum geophilum.</title>
        <authorList>
            <consortium name="DOE Joint Genome Institute"/>
            <person name="Peter M."/>
            <person name="Kohler A."/>
            <person name="Ohm R.A."/>
            <person name="Kuo A."/>
            <person name="Krutzmann J."/>
            <person name="Morin E."/>
            <person name="Arend M."/>
            <person name="Barry K.W."/>
            <person name="Binder M."/>
            <person name="Choi C."/>
            <person name="Clum A."/>
            <person name="Copeland A."/>
            <person name="Grisel N."/>
            <person name="Haridas S."/>
            <person name="Kipfer T."/>
            <person name="LaButti K."/>
            <person name="Lindquist E."/>
            <person name="Lipzen A."/>
            <person name="Maire R."/>
            <person name="Meier B."/>
            <person name="Mihaltcheva S."/>
            <person name="Molinier V."/>
            <person name="Murat C."/>
            <person name="Poggeler S."/>
            <person name="Quandt C.A."/>
            <person name="Sperisen C."/>
            <person name="Tritt A."/>
            <person name="Tisserant E."/>
            <person name="Crous P.W."/>
            <person name="Henrissat B."/>
            <person name="Nehls U."/>
            <person name="Egli S."/>
            <person name="Spatafora J.W."/>
            <person name="Grigoriev I.V."/>
            <person name="Martin F.M."/>
        </authorList>
    </citation>
    <scope>NUCLEOTIDE SEQUENCE [LARGE SCALE GENOMIC DNA]</scope>
    <source>
        <strain evidence="2 3">CBS 207.34</strain>
    </source>
</reference>
<dbReference type="EMBL" id="KV748575">
    <property type="protein sequence ID" value="OCL14446.1"/>
    <property type="molecule type" value="Genomic_DNA"/>
</dbReference>
<name>A0A8E2FC44_9PEZI</name>
<evidence type="ECO:0000313" key="3">
    <source>
        <dbReference type="Proteomes" id="UP000250140"/>
    </source>
</evidence>
<accession>A0A8E2FC44</accession>
<dbReference type="Proteomes" id="UP000250140">
    <property type="component" value="Unassembled WGS sequence"/>
</dbReference>
<feature type="non-terminal residue" evidence="2">
    <location>
        <position position="1"/>
    </location>
</feature>
<protein>
    <submittedName>
        <fullName evidence="2">Uncharacterized protein</fullName>
    </submittedName>
</protein>
<keyword evidence="3" id="KW-1185">Reference proteome</keyword>
<organism evidence="2 3">
    <name type="scientific">Glonium stellatum</name>
    <dbReference type="NCBI Taxonomy" id="574774"/>
    <lineage>
        <taxon>Eukaryota</taxon>
        <taxon>Fungi</taxon>
        <taxon>Dikarya</taxon>
        <taxon>Ascomycota</taxon>
        <taxon>Pezizomycotina</taxon>
        <taxon>Dothideomycetes</taxon>
        <taxon>Pleosporomycetidae</taxon>
        <taxon>Gloniales</taxon>
        <taxon>Gloniaceae</taxon>
        <taxon>Glonium</taxon>
    </lineage>
</organism>
<dbReference type="AlphaFoldDB" id="A0A8E2FC44"/>
<feature type="region of interest" description="Disordered" evidence="1">
    <location>
        <begin position="351"/>
        <end position="373"/>
    </location>
</feature>
<sequence length="453" mass="47252">VVVEWVGVGRVRRVLGVVVVEGEVVERVWEELLGVGFEELLLGVCVEVTNADECCVDDGEELVVGWVDVDGEDCVNVGIFVISFVVLIDISVVAVEACVFEDETTIVVGVTECEVTRVEKCDDVVIPDPIEVVALDINTDKELDVIPDGIVDGKVVKLGETTELREEKRLVLGKDVGIKVTLEEIVVGMGEKTEEAVFVCTVDNPELEGNEFDIGELLPVEGKDSEDGSAICVVLAGISDVLRTIGVVASELVGMLPATFDDGTCVKEAAKEVCNTESTKEKNTGISLDGNSIVIGEAAGGVVVGAFDGEPDDGPPLADGSTVVGSGVTTIGIKLWDDDPGAGSDCIERDDGELGVPPVTEGPLTEENTEASEGLELSEATINEGSCALVDVSKAVDCNIALVDGCAVTGVVVLTNPPSLEVNPCDRQLKTGAEIDILKSWAAAALSATEIAA</sequence>
<evidence type="ECO:0000256" key="1">
    <source>
        <dbReference type="SAM" id="MobiDB-lite"/>
    </source>
</evidence>
<evidence type="ECO:0000313" key="2">
    <source>
        <dbReference type="EMBL" id="OCL14446.1"/>
    </source>
</evidence>
<gene>
    <name evidence="2" type="ORF">AOQ84DRAFT_221475</name>
</gene>
<proteinExistence type="predicted"/>